<dbReference type="EMBL" id="BK032595">
    <property type="protein sequence ID" value="DAF50315.1"/>
    <property type="molecule type" value="Genomic_DNA"/>
</dbReference>
<evidence type="ECO:0000313" key="1">
    <source>
        <dbReference type="EMBL" id="DAF50315.1"/>
    </source>
</evidence>
<organism evidence="1">
    <name type="scientific">Siphoviridae sp. ctBCr48</name>
    <dbReference type="NCBI Taxonomy" id="2827802"/>
    <lineage>
        <taxon>Viruses</taxon>
        <taxon>Duplodnaviria</taxon>
        <taxon>Heunggongvirae</taxon>
        <taxon>Uroviricota</taxon>
        <taxon>Caudoviricetes</taxon>
    </lineage>
</organism>
<reference evidence="1" key="1">
    <citation type="journal article" date="2021" name="Proc. Natl. Acad. Sci. U.S.A.">
        <title>A Catalog of Tens of Thousands of Viruses from Human Metagenomes Reveals Hidden Associations with Chronic Diseases.</title>
        <authorList>
            <person name="Tisza M.J."/>
            <person name="Buck C.B."/>
        </authorList>
    </citation>
    <scope>NUCLEOTIDE SEQUENCE</scope>
    <source>
        <strain evidence="1">CtBCr48</strain>
    </source>
</reference>
<accession>A0A8S5SHJ9</accession>
<protein>
    <submittedName>
        <fullName evidence="1">Uncharacterized protein</fullName>
    </submittedName>
</protein>
<name>A0A8S5SHJ9_9CAUD</name>
<proteinExistence type="predicted"/>
<sequence length="113" mass="13667">MKNKKWYIVVKYWINEANNHFWINHWTALTNNKNYDEVQGESHIEEIDPEDKQWMNNPKNQFRVERKDGYYIFTGNLEKCLDFFNKVSGIEGLENWEWSNGKYGNIEIEVDEG</sequence>